<dbReference type="InterPro" id="IPR004031">
    <property type="entry name" value="PMP22/EMP/MP20/Claudin"/>
</dbReference>
<gene>
    <name evidence="7" type="primary">LOC101237981</name>
</gene>
<feature type="transmembrane region" description="Helical" evidence="5">
    <location>
        <begin position="116"/>
        <end position="134"/>
    </location>
</feature>
<evidence type="ECO:0000256" key="2">
    <source>
        <dbReference type="ARBA" id="ARBA00022692"/>
    </source>
</evidence>
<dbReference type="RefSeq" id="XP_065644656.1">
    <property type="nucleotide sequence ID" value="XM_065788584.1"/>
</dbReference>
<sequence>MKILKEVVLLIFIFLFFFITFVFLTASLFGDSWWVSNSNTNARVGLFRVCTAILFHTSSALSCSIREHALQLDKDYKDFDIAAILNIVALIICLCGTITLMILVFFPVVLWLPYKIFILSVMSNIITLTMMIFVEVRINSKIDDFVGETMVKGWTFKIAYCALVTGFILAVSSGVFLRLKLKQKLERGFLIEHLVPNDVSKIFAEELMNAKTEYKSHLSKTSTNIPGTEQLKYFADCSNLNTMPQQPEKMRAVYRGSNYFAERRRMMELNADLHVNSMP</sequence>
<reference evidence="6" key="1">
    <citation type="submission" date="2025-05" db="UniProtKB">
        <authorList>
            <consortium name="RefSeq"/>
        </authorList>
    </citation>
    <scope>NUCLEOTIDE SEQUENCE [LARGE SCALE GENOMIC DNA]</scope>
</reference>
<evidence type="ECO:0000313" key="7">
    <source>
        <dbReference type="RefSeq" id="XP_065644656.1"/>
    </source>
</evidence>
<protein>
    <submittedName>
        <fullName evidence="7">Uncharacterized protein LOC101237981 isoform X2</fullName>
    </submittedName>
</protein>
<dbReference type="GeneID" id="101237981"/>
<accession>A0ABM4B711</accession>
<proteinExistence type="predicted"/>
<keyword evidence="3 5" id="KW-1133">Transmembrane helix</keyword>
<organism evidence="6 7">
    <name type="scientific">Hydra vulgaris</name>
    <name type="common">Hydra</name>
    <name type="synonym">Hydra attenuata</name>
    <dbReference type="NCBI Taxonomy" id="6087"/>
    <lineage>
        <taxon>Eukaryota</taxon>
        <taxon>Metazoa</taxon>
        <taxon>Cnidaria</taxon>
        <taxon>Hydrozoa</taxon>
        <taxon>Hydroidolina</taxon>
        <taxon>Anthoathecata</taxon>
        <taxon>Aplanulata</taxon>
        <taxon>Hydridae</taxon>
        <taxon>Hydra</taxon>
    </lineage>
</organism>
<feature type="transmembrane region" description="Helical" evidence="5">
    <location>
        <begin position="7"/>
        <end position="29"/>
    </location>
</feature>
<keyword evidence="2 5" id="KW-0812">Transmembrane</keyword>
<evidence type="ECO:0000313" key="6">
    <source>
        <dbReference type="Proteomes" id="UP001652625"/>
    </source>
</evidence>
<name>A0ABM4B711_HYDVU</name>
<dbReference type="Pfam" id="PF00822">
    <property type="entry name" value="PMP22_Claudin"/>
    <property type="match status" value="1"/>
</dbReference>
<evidence type="ECO:0000256" key="5">
    <source>
        <dbReference type="SAM" id="Phobius"/>
    </source>
</evidence>
<dbReference type="Gene3D" id="1.20.140.150">
    <property type="match status" value="1"/>
</dbReference>
<keyword evidence="6" id="KW-1185">Reference proteome</keyword>
<evidence type="ECO:0000256" key="1">
    <source>
        <dbReference type="ARBA" id="ARBA00004141"/>
    </source>
</evidence>
<evidence type="ECO:0000256" key="3">
    <source>
        <dbReference type="ARBA" id="ARBA00022989"/>
    </source>
</evidence>
<dbReference type="Proteomes" id="UP001652625">
    <property type="component" value="Chromosome 01"/>
</dbReference>
<keyword evidence="4 5" id="KW-0472">Membrane</keyword>
<comment type="subcellular location">
    <subcellularLocation>
        <location evidence="1">Membrane</location>
        <topology evidence="1">Multi-pass membrane protein</topology>
    </subcellularLocation>
</comment>
<reference evidence="7" key="2">
    <citation type="submission" date="2025-08" db="UniProtKB">
        <authorList>
            <consortium name="RefSeq"/>
        </authorList>
    </citation>
    <scope>IDENTIFICATION</scope>
</reference>
<feature type="transmembrane region" description="Helical" evidence="5">
    <location>
        <begin position="81"/>
        <end position="109"/>
    </location>
</feature>
<evidence type="ECO:0000256" key="4">
    <source>
        <dbReference type="ARBA" id="ARBA00023136"/>
    </source>
</evidence>
<feature type="transmembrane region" description="Helical" evidence="5">
    <location>
        <begin position="154"/>
        <end position="177"/>
    </location>
</feature>